<evidence type="ECO:0000256" key="1">
    <source>
        <dbReference type="SAM" id="MobiDB-lite"/>
    </source>
</evidence>
<keyword evidence="3" id="KW-1185">Reference proteome</keyword>
<accession>A0AA40C809</accession>
<dbReference type="AlphaFoldDB" id="A0AA40C809"/>
<evidence type="ECO:0000313" key="3">
    <source>
        <dbReference type="Proteomes" id="UP001175000"/>
    </source>
</evidence>
<sequence>MESLPTLRDAFLRSHEFQLEGEVDALLDTVHIHMVDAFGKCNSRATATSVSDSKRRKMSQPKSALASRKASTPANPSLEAPALGIPRALEPQPSLYPACANIPEGSSNVSPIPSLCGREGGACGSPSSAFESRTDYLSLPTTIPSIDDDELYLFQLAGSKGLVDDVLCPDPAIRTSTAEREILASSLSIGANGSGTRLPSSSLSYEQDRDLRWRQPEEIHDQGCAPQDMLAFGFMFPLDPKSSSKITTECFNSMLDLDKDFEL</sequence>
<organism evidence="2 3">
    <name type="scientific">Immersiella caudata</name>
    <dbReference type="NCBI Taxonomy" id="314043"/>
    <lineage>
        <taxon>Eukaryota</taxon>
        <taxon>Fungi</taxon>
        <taxon>Dikarya</taxon>
        <taxon>Ascomycota</taxon>
        <taxon>Pezizomycotina</taxon>
        <taxon>Sordariomycetes</taxon>
        <taxon>Sordariomycetidae</taxon>
        <taxon>Sordariales</taxon>
        <taxon>Lasiosphaeriaceae</taxon>
        <taxon>Immersiella</taxon>
    </lineage>
</organism>
<comment type="caution">
    <text evidence="2">The sequence shown here is derived from an EMBL/GenBank/DDBJ whole genome shotgun (WGS) entry which is preliminary data.</text>
</comment>
<gene>
    <name evidence="2" type="ORF">B0T14DRAFT_512962</name>
</gene>
<reference evidence="2" key="1">
    <citation type="submission" date="2023-06" db="EMBL/GenBank/DDBJ databases">
        <title>Genome-scale phylogeny and comparative genomics of the fungal order Sordariales.</title>
        <authorList>
            <consortium name="Lawrence Berkeley National Laboratory"/>
            <person name="Hensen N."/>
            <person name="Bonometti L."/>
            <person name="Westerberg I."/>
            <person name="Brannstrom I.O."/>
            <person name="Guillou S."/>
            <person name="Cros-Aarteil S."/>
            <person name="Calhoun S."/>
            <person name="Haridas S."/>
            <person name="Kuo A."/>
            <person name="Mondo S."/>
            <person name="Pangilinan J."/>
            <person name="Riley R."/>
            <person name="Labutti K."/>
            <person name="Andreopoulos B."/>
            <person name="Lipzen A."/>
            <person name="Chen C."/>
            <person name="Yanf M."/>
            <person name="Daum C."/>
            <person name="Ng V."/>
            <person name="Clum A."/>
            <person name="Steindorff A."/>
            <person name="Ohm R."/>
            <person name="Martin F."/>
            <person name="Silar P."/>
            <person name="Natvig D."/>
            <person name="Lalanne C."/>
            <person name="Gautier V."/>
            <person name="Ament-Velasquez S.L."/>
            <person name="Kruys A."/>
            <person name="Hutchinson M.I."/>
            <person name="Powell A.J."/>
            <person name="Barry K."/>
            <person name="Miller A.N."/>
            <person name="Grigoriev I.V."/>
            <person name="Debuchy R."/>
            <person name="Gladieux P."/>
            <person name="Thoren M.H."/>
            <person name="Johannesson H."/>
        </authorList>
    </citation>
    <scope>NUCLEOTIDE SEQUENCE</scope>
    <source>
        <strain evidence="2">CBS 606.72</strain>
    </source>
</reference>
<feature type="region of interest" description="Disordered" evidence="1">
    <location>
        <begin position="46"/>
        <end position="80"/>
    </location>
</feature>
<dbReference type="Proteomes" id="UP001175000">
    <property type="component" value="Unassembled WGS sequence"/>
</dbReference>
<protein>
    <submittedName>
        <fullName evidence="2">Uncharacterized protein</fullName>
    </submittedName>
</protein>
<name>A0AA40C809_9PEZI</name>
<evidence type="ECO:0000313" key="2">
    <source>
        <dbReference type="EMBL" id="KAK0627608.1"/>
    </source>
</evidence>
<dbReference type="EMBL" id="JAULSU010000002">
    <property type="protein sequence ID" value="KAK0627608.1"/>
    <property type="molecule type" value="Genomic_DNA"/>
</dbReference>
<proteinExistence type="predicted"/>